<dbReference type="HOGENOM" id="CLU_012062_8_0_11"/>
<accession>D0LCN3</accession>
<dbReference type="PROSITE" id="PS50072">
    <property type="entry name" value="CSA_PPIASE_2"/>
    <property type="match status" value="1"/>
</dbReference>
<evidence type="ECO:0000256" key="1">
    <source>
        <dbReference type="ARBA" id="ARBA00002388"/>
    </source>
</evidence>
<dbReference type="STRING" id="526226.Gbro_2309"/>
<dbReference type="Pfam" id="PF00160">
    <property type="entry name" value="Pro_isomerase"/>
    <property type="match status" value="1"/>
</dbReference>
<feature type="region of interest" description="Disordered" evidence="2">
    <location>
        <begin position="1"/>
        <end position="33"/>
    </location>
</feature>
<dbReference type="InterPro" id="IPR029000">
    <property type="entry name" value="Cyclophilin-like_dom_sf"/>
</dbReference>
<feature type="region of interest" description="Disordered" evidence="2">
    <location>
        <begin position="205"/>
        <end position="243"/>
    </location>
</feature>
<dbReference type="InterPro" id="IPR002130">
    <property type="entry name" value="Cyclophilin-type_PPIase_dom"/>
</dbReference>
<reference evidence="5 6" key="2">
    <citation type="journal article" date="2010" name="Stand. Genomic Sci.">
        <title>Complete genome sequence of Gordonia bronchialis type strain (3410).</title>
        <authorList>
            <person name="Ivanova N."/>
            <person name="Sikorski J."/>
            <person name="Jando M."/>
            <person name="Lapidus A."/>
            <person name="Nolan M."/>
            <person name="Lucas S."/>
            <person name="Del Rio T.G."/>
            <person name="Tice H."/>
            <person name="Copeland A."/>
            <person name="Cheng J.F."/>
            <person name="Chen F."/>
            <person name="Bruce D."/>
            <person name="Goodwin L."/>
            <person name="Pitluck S."/>
            <person name="Mavromatis K."/>
            <person name="Ovchinnikova G."/>
            <person name="Pati A."/>
            <person name="Chen A."/>
            <person name="Palaniappan K."/>
            <person name="Land M."/>
            <person name="Hauser L."/>
            <person name="Chang Y.J."/>
            <person name="Jeffries C.D."/>
            <person name="Chain P."/>
            <person name="Saunders E."/>
            <person name="Han C."/>
            <person name="Detter J.C."/>
            <person name="Brettin T."/>
            <person name="Rohde M."/>
            <person name="Goker M."/>
            <person name="Bristow J."/>
            <person name="Eisen J.A."/>
            <person name="Markowitz V."/>
            <person name="Hugenholtz P."/>
            <person name="Klenk H.P."/>
            <person name="Kyrpides N.C."/>
        </authorList>
    </citation>
    <scope>NUCLEOTIDE SEQUENCE [LARGE SCALE GENOMIC DNA]</scope>
    <source>
        <strain evidence="6">ATCC 25592 / DSM 43247 / BCRC 13721 / JCM 3198 / KCTC 3076 / NBRC 16047 / NCTC 10667</strain>
    </source>
</reference>
<dbReference type="PANTHER" id="PTHR45625:SF3">
    <property type="entry name" value="PEPTIDYL-PROLYL CIS-TRANS ISOMERASE B-RELATED"/>
    <property type="match status" value="1"/>
</dbReference>
<evidence type="ECO:0000313" key="6">
    <source>
        <dbReference type="Proteomes" id="UP000001219"/>
    </source>
</evidence>
<feature type="domain" description="PPIase cyclophilin-type" evidence="4">
    <location>
        <begin position="159"/>
        <end position="330"/>
    </location>
</feature>
<evidence type="ECO:0000256" key="2">
    <source>
        <dbReference type="SAM" id="MobiDB-lite"/>
    </source>
</evidence>
<keyword evidence="3" id="KW-1133">Transmembrane helix</keyword>
<dbReference type="GO" id="GO:0003755">
    <property type="term" value="F:peptidyl-prolyl cis-trans isomerase activity"/>
    <property type="evidence" value="ECO:0007669"/>
    <property type="project" value="InterPro"/>
</dbReference>
<keyword evidence="5" id="KW-0413">Isomerase</keyword>
<dbReference type="CDD" id="cd00317">
    <property type="entry name" value="cyclophilin"/>
    <property type="match status" value="1"/>
</dbReference>
<comment type="function">
    <text evidence="1">PPIases accelerate the folding of proteins. It catalyzes the cis-trans isomerization of proline imidic peptide bonds in oligopeptides.</text>
</comment>
<reference evidence="6" key="1">
    <citation type="submission" date="2009-10" db="EMBL/GenBank/DDBJ databases">
        <title>The complete chromosome of Gordonia bronchialis DSM 43247.</title>
        <authorList>
            <consortium name="US DOE Joint Genome Institute (JGI-PGF)"/>
            <person name="Lucas S."/>
            <person name="Copeland A."/>
            <person name="Lapidus A."/>
            <person name="Glavina del Rio T."/>
            <person name="Dalin E."/>
            <person name="Tice H."/>
            <person name="Bruce D."/>
            <person name="Goodwin L."/>
            <person name="Pitluck S."/>
            <person name="Kyrpides N."/>
            <person name="Mavromatis K."/>
            <person name="Ivanova N."/>
            <person name="Ovchinnikova G."/>
            <person name="Saunders E."/>
            <person name="Brettin T."/>
            <person name="Detter J.C."/>
            <person name="Han C."/>
            <person name="Larimer F."/>
            <person name="Land M."/>
            <person name="Hauser L."/>
            <person name="Markowitz V."/>
            <person name="Cheng J.-F."/>
            <person name="Hugenholtz P."/>
            <person name="Woyke T."/>
            <person name="Wu D."/>
            <person name="Jando M."/>
            <person name="Schneider S."/>
            <person name="Goeker M."/>
            <person name="Klenk H.-P."/>
            <person name="Eisen J.A."/>
        </authorList>
    </citation>
    <scope>NUCLEOTIDE SEQUENCE [LARGE SCALE GENOMIC DNA]</scope>
    <source>
        <strain evidence="6">ATCC 25592 / DSM 43247 / BCRC 13721 / JCM 3198 / KCTC 3076 / NBRC 16047 / NCTC 10667</strain>
    </source>
</reference>
<dbReference type="InterPro" id="IPR044666">
    <property type="entry name" value="Cyclophilin_A-like"/>
</dbReference>
<name>D0LCN3_GORB4</name>
<sequence>MSLDKDAADAAETDAGATPRELSNTERREAAKRKLQERLDAEAQARKKRKIIISAVSAAVVVAIVGTATYFIVDKIQTDRFNAAHKDCTYTDLSNELRTVPVKPPQGVDPSQYALYDSYQKQTNEAVRLGQKNLRSSPKPDDKQLNSGTVAAVFTTNQGAIPVTLDRKSAPCNTGAMISLIDNGFYNNTPCHRMTGSEALKVLQCGDPTGTGQSGPGWASPDELPTDLQPPANNPYGGQQGGPVVYPRGTIAIANSNNEQQGTSNTGSSQFFFVIADSQLAPNYTVVGKVDEAGLAVLDKIYKGGIIPGPTGQAEDGRPKLPVTIENASTD</sequence>
<proteinExistence type="predicted"/>
<dbReference type="KEGG" id="gbr:Gbro_2309"/>
<dbReference type="Gene3D" id="2.40.100.10">
    <property type="entry name" value="Cyclophilin-like"/>
    <property type="match status" value="1"/>
</dbReference>
<evidence type="ECO:0000259" key="4">
    <source>
        <dbReference type="PROSITE" id="PS50072"/>
    </source>
</evidence>
<keyword evidence="3" id="KW-0472">Membrane</keyword>
<keyword evidence="3" id="KW-0812">Transmembrane</keyword>
<feature type="transmembrane region" description="Helical" evidence="3">
    <location>
        <begin position="51"/>
        <end position="73"/>
    </location>
</feature>
<feature type="compositionally biased region" description="Basic and acidic residues" evidence="2">
    <location>
        <begin position="23"/>
        <end position="33"/>
    </location>
</feature>
<evidence type="ECO:0000313" key="5">
    <source>
        <dbReference type="EMBL" id="ACY21554.1"/>
    </source>
</evidence>
<dbReference type="PANTHER" id="PTHR45625">
    <property type="entry name" value="PEPTIDYL-PROLYL CIS-TRANS ISOMERASE-RELATED"/>
    <property type="match status" value="1"/>
</dbReference>
<dbReference type="AlphaFoldDB" id="D0LCN3"/>
<dbReference type="SUPFAM" id="SSF50891">
    <property type="entry name" value="Cyclophilin-like"/>
    <property type="match status" value="1"/>
</dbReference>
<evidence type="ECO:0000256" key="3">
    <source>
        <dbReference type="SAM" id="Phobius"/>
    </source>
</evidence>
<protein>
    <submittedName>
        <fullName evidence="5">Peptidyl-prolyl cis-trans isomerase cyclophilin type</fullName>
    </submittedName>
</protein>
<organism evidence="5 6">
    <name type="scientific">Gordonia bronchialis (strain ATCC 25592 / DSM 43247 / BCRC 13721 / JCM 3198 / KCTC 3076 / NBRC 16047 / NCTC 10667)</name>
    <name type="common">Rhodococcus bronchialis</name>
    <dbReference type="NCBI Taxonomy" id="526226"/>
    <lineage>
        <taxon>Bacteria</taxon>
        <taxon>Bacillati</taxon>
        <taxon>Actinomycetota</taxon>
        <taxon>Actinomycetes</taxon>
        <taxon>Mycobacteriales</taxon>
        <taxon>Gordoniaceae</taxon>
        <taxon>Gordonia</taxon>
    </lineage>
</organism>
<dbReference type="Proteomes" id="UP000001219">
    <property type="component" value="Chromosome"/>
</dbReference>
<dbReference type="EMBL" id="CP001802">
    <property type="protein sequence ID" value="ACY21554.1"/>
    <property type="molecule type" value="Genomic_DNA"/>
</dbReference>
<dbReference type="eggNOG" id="COG0652">
    <property type="taxonomic scope" value="Bacteria"/>
</dbReference>
<keyword evidence="6" id="KW-1185">Reference proteome</keyword>
<gene>
    <name evidence="5" type="ordered locus">Gbro_2309</name>
</gene>